<feature type="domain" description="Fido" evidence="1">
    <location>
        <begin position="102"/>
        <end position="252"/>
    </location>
</feature>
<evidence type="ECO:0000313" key="2">
    <source>
        <dbReference type="EMBL" id="PAV05473.1"/>
    </source>
</evidence>
<dbReference type="InterPro" id="IPR011991">
    <property type="entry name" value="ArsR-like_HTH"/>
</dbReference>
<reference evidence="2 3" key="1">
    <citation type="journal article" date="2017" name="BMC Genomics">
        <title>Genomic analysis of methanogenic archaea reveals a shift towards energy conservation.</title>
        <authorList>
            <person name="Gilmore S.P."/>
            <person name="Henske J.K."/>
            <person name="Sexton J.A."/>
            <person name="Solomon K.V."/>
            <person name="Seppala S."/>
            <person name="Yoo J.I."/>
            <person name="Huyett L.M."/>
            <person name="Pressman A."/>
            <person name="Cogan J.Z."/>
            <person name="Kivenson V."/>
            <person name="Peng X."/>
            <person name="Tan Y."/>
            <person name="Valentine D.L."/>
            <person name="O'Malley M.A."/>
        </authorList>
    </citation>
    <scope>NUCLEOTIDE SEQUENCE [LARGE SCALE GENOMIC DNA]</scope>
    <source>
        <strain evidence="2 3">M.o.H.</strain>
    </source>
</reference>
<dbReference type="Pfam" id="PF13412">
    <property type="entry name" value="HTH_24"/>
    <property type="match status" value="1"/>
</dbReference>
<proteinExistence type="predicted"/>
<dbReference type="CDD" id="cd00090">
    <property type="entry name" value="HTH_ARSR"/>
    <property type="match status" value="1"/>
</dbReference>
<dbReference type="Pfam" id="PF02661">
    <property type="entry name" value="Fic"/>
    <property type="match status" value="1"/>
</dbReference>
<organism evidence="2 3">
    <name type="scientific">Methanobacterium bryantii</name>
    <dbReference type="NCBI Taxonomy" id="2161"/>
    <lineage>
        <taxon>Archaea</taxon>
        <taxon>Methanobacteriati</taxon>
        <taxon>Methanobacteriota</taxon>
        <taxon>Methanomada group</taxon>
        <taxon>Methanobacteria</taxon>
        <taxon>Methanobacteriales</taxon>
        <taxon>Methanobacteriaceae</taxon>
        <taxon>Methanobacterium</taxon>
    </lineage>
</organism>
<comment type="caution">
    <text evidence="2">The sequence shown here is derived from an EMBL/GenBank/DDBJ whole genome shotgun (WGS) entry which is preliminary data.</text>
</comment>
<dbReference type="SUPFAM" id="SSF140931">
    <property type="entry name" value="Fic-like"/>
    <property type="match status" value="1"/>
</dbReference>
<protein>
    <submittedName>
        <fullName evidence="2">Cell filamentation protein Fic</fullName>
    </submittedName>
</protein>
<dbReference type="PANTHER" id="PTHR13504">
    <property type="entry name" value="FIDO DOMAIN-CONTAINING PROTEIN DDB_G0283145"/>
    <property type="match status" value="1"/>
</dbReference>
<evidence type="ECO:0000259" key="1">
    <source>
        <dbReference type="PROSITE" id="PS51459"/>
    </source>
</evidence>
<dbReference type="InterPro" id="IPR036390">
    <property type="entry name" value="WH_DNA-bd_sf"/>
</dbReference>
<dbReference type="EMBL" id="LMVM01000005">
    <property type="protein sequence ID" value="PAV05473.1"/>
    <property type="molecule type" value="Genomic_DNA"/>
</dbReference>
<evidence type="ECO:0000313" key="3">
    <source>
        <dbReference type="Proteomes" id="UP000217784"/>
    </source>
</evidence>
<accession>A0A2A2H891</accession>
<sequence length="343" mass="39798">MFRPNFSYNNKIVNTLLEINSMRDFIVNAPIVVEMELSLKRDALLKSAHHSTAIEGNPLTLNQVDRLAQGLKINAQKKAQQEVLNYLNVLNNMDKYLEEGKITEKMILKLHQDITYSTLEDTYMEGQYRTIPVHVVNEEGETVFNPPLAHLARQDMNELIEWINGDSKELNPVMAAGIIHYEFVRIHPFVDGNGRTARALAALLLYLREFDTERFFTMDEYYDYDRPAYYRALNSVDEETKDLTGWLEYFLEGFLISISQIKDRILLFSPAEALKRRVKLSEKQMKIIEFIHLNGQVNNLEVQELLKISRQGAYKYLRALMDLDLIEKKGGSRSTYYVLKSDA</sequence>
<dbReference type="PROSITE" id="PS51459">
    <property type="entry name" value="FIDO"/>
    <property type="match status" value="1"/>
</dbReference>
<dbReference type="Gene3D" id="1.10.3290.10">
    <property type="entry name" value="Fido-like domain"/>
    <property type="match status" value="1"/>
</dbReference>
<dbReference type="InterPro" id="IPR003812">
    <property type="entry name" value="Fido"/>
</dbReference>
<dbReference type="SUPFAM" id="SSF46785">
    <property type="entry name" value="Winged helix' DNA-binding domain"/>
    <property type="match status" value="1"/>
</dbReference>
<gene>
    <name evidence="2" type="ORF">ASJ80_09505</name>
</gene>
<dbReference type="InterPro" id="IPR040198">
    <property type="entry name" value="Fido_containing"/>
</dbReference>
<dbReference type="InterPro" id="IPR036597">
    <property type="entry name" value="Fido-like_dom_sf"/>
</dbReference>
<dbReference type="PANTHER" id="PTHR13504:SF38">
    <property type="entry name" value="FIDO DOMAIN-CONTAINING PROTEIN"/>
    <property type="match status" value="1"/>
</dbReference>
<dbReference type="AlphaFoldDB" id="A0A2A2H891"/>
<dbReference type="OrthoDB" id="350952at2157"/>
<dbReference type="InterPro" id="IPR036388">
    <property type="entry name" value="WH-like_DNA-bd_sf"/>
</dbReference>
<dbReference type="Proteomes" id="UP000217784">
    <property type="component" value="Unassembled WGS sequence"/>
</dbReference>
<keyword evidence="3" id="KW-1185">Reference proteome</keyword>
<dbReference type="Gene3D" id="1.10.10.10">
    <property type="entry name" value="Winged helix-like DNA-binding domain superfamily/Winged helix DNA-binding domain"/>
    <property type="match status" value="1"/>
</dbReference>
<name>A0A2A2H891_METBR</name>